<dbReference type="InterPro" id="IPR011969">
    <property type="entry name" value="Clan_AA_Asp_peptidase_C"/>
</dbReference>
<dbReference type="OrthoDB" id="7595324at2"/>
<protein>
    <recommendedName>
        <fullName evidence="4">Peptidase A2 domain-containing protein</fullName>
    </recommendedName>
</protein>
<evidence type="ECO:0000313" key="5">
    <source>
        <dbReference type="EMBL" id="KEO88538.1"/>
    </source>
</evidence>
<dbReference type="NCBIfam" id="TIGR02281">
    <property type="entry name" value="clan_AA_DTGA"/>
    <property type="match status" value="1"/>
</dbReference>
<dbReference type="InterPro" id="IPR034122">
    <property type="entry name" value="Retropepsin-like_bacterial"/>
</dbReference>
<evidence type="ECO:0000313" key="6">
    <source>
        <dbReference type="Proteomes" id="UP000027647"/>
    </source>
</evidence>
<keyword evidence="3" id="KW-0732">Signal</keyword>
<gene>
    <name evidence="5" type="ORF">EH31_16395</name>
</gene>
<dbReference type="InterPro" id="IPR001995">
    <property type="entry name" value="Peptidase_A2_cat"/>
</dbReference>
<reference evidence="5 6" key="1">
    <citation type="submission" date="2014-04" db="EMBL/GenBank/DDBJ databases">
        <title>A comprehensive comparison of genomes of Erythrobacter spp. strains.</title>
        <authorList>
            <person name="Zheng Q."/>
        </authorList>
    </citation>
    <scope>NUCLEOTIDE SEQUENCE [LARGE SCALE GENOMIC DNA]</scope>
    <source>
        <strain evidence="5 6">DSM 6997</strain>
    </source>
</reference>
<name>A0A074M9N9_ERYLO</name>
<dbReference type="eggNOG" id="COG3577">
    <property type="taxonomic scope" value="Bacteria"/>
</dbReference>
<sequence>MIGRYLALTAGVCLFAALVAAGSDAGSSNKGGDWVPRSSVAQTGGSAANSDWNAGTHTLAREYDGHFYANTNVNGASLRMLVDTGASVIALTGSDARAAGIYWDQSEVRPIARGASGTVYGVERQLDVVDVGGFTRHNVRAMIVPEGLDISLLGQSYLGQISSVNIEGNQMVLSGG</sequence>
<dbReference type="InterPro" id="IPR021109">
    <property type="entry name" value="Peptidase_aspartic_dom_sf"/>
</dbReference>
<dbReference type="STRING" id="1044.EH31_16395"/>
<organism evidence="5 6">
    <name type="scientific">Erythrobacter longus</name>
    <dbReference type="NCBI Taxonomy" id="1044"/>
    <lineage>
        <taxon>Bacteria</taxon>
        <taxon>Pseudomonadati</taxon>
        <taxon>Pseudomonadota</taxon>
        <taxon>Alphaproteobacteria</taxon>
        <taxon>Sphingomonadales</taxon>
        <taxon>Erythrobacteraceae</taxon>
        <taxon>Erythrobacter/Porphyrobacter group</taxon>
        <taxon>Erythrobacter</taxon>
    </lineage>
</organism>
<comment type="caution">
    <text evidence="5">The sequence shown here is derived from an EMBL/GenBank/DDBJ whole genome shotgun (WGS) entry which is preliminary data.</text>
</comment>
<feature type="domain" description="Peptidase A2" evidence="4">
    <location>
        <begin position="78"/>
        <end position="157"/>
    </location>
</feature>
<feature type="region of interest" description="Disordered" evidence="2">
    <location>
        <begin position="26"/>
        <end position="51"/>
    </location>
</feature>
<dbReference type="RefSeq" id="WP_034962065.1">
    <property type="nucleotide sequence ID" value="NZ_JMIW01000009.1"/>
</dbReference>
<evidence type="ECO:0000256" key="1">
    <source>
        <dbReference type="ARBA" id="ARBA00022801"/>
    </source>
</evidence>
<dbReference type="GO" id="GO:0004190">
    <property type="term" value="F:aspartic-type endopeptidase activity"/>
    <property type="evidence" value="ECO:0007669"/>
    <property type="project" value="InterPro"/>
</dbReference>
<accession>A0A074M9N9</accession>
<dbReference type="CDD" id="cd05483">
    <property type="entry name" value="retropepsin_like_bacteria"/>
    <property type="match status" value="1"/>
</dbReference>
<dbReference type="PROSITE" id="PS50175">
    <property type="entry name" value="ASP_PROT_RETROV"/>
    <property type="match status" value="1"/>
</dbReference>
<evidence type="ECO:0000256" key="2">
    <source>
        <dbReference type="SAM" id="MobiDB-lite"/>
    </source>
</evidence>
<dbReference type="AlphaFoldDB" id="A0A074M9N9"/>
<dbReference type="GO" id="GO:0006508">
    <property type="term" value="P:proteolysis"/>
    <property type="evidence" value="ECO:0007669"/>
    <property type="project" value="InterPro"/>
</dbReference>
<dbReference type="InterPro" id="IPR001969">
    <property type="entry name" value="Aspartic_peptidase_AS"/>
</dbReference>
<dbReference type="SUPFAM" id="SSF50630">
    <property type="entry name" value="Acid proteases"/>
    <property type="match status" value="1"/>
</dbReference>
<dbReference type="Proteomes" id="UP000027647">
    <property type="component" value="Unassembled WGS sequence"/>
</dbReference>
<feature type="signal peptide" evidence="3">
    <location>
        <begin position="1"/>
        <end position="21"/>
    </location>
</feature>
<feature type="chain" id="PRO_5001699115" description="Peptidase A2 domain-containing protein" evidence="3">
    <location>
        <begin position="22"/>
        <end position="176"/>
    </location>
</feature>
<proteinExistence type="predicted"/>
<dbReference type="PROSITE" id="PS00141">
    <property type="entry name" value="ASP_PROTEASE"/>
    <property type="match status" value="1"/>
</dbReference>
<dbReference type="Gene3D" id="2.40.70.10">
    <property type="entry name" value="Acid Proteases"/>
    <property type="match status" value="1"/>
</dbReference>
<dbReference type="Pfam" id="PF13975">
    <property type="entry name" value="gag-asp_proteas"/>
    <property type="match status" value="1"/>
</dbReference>
<dbReference type="EMBL" id="JMIW01000009">
    <property type="protein sequence ID" value="KEO88538.1"/>
    <property type="molecule type" value="Genomic_DNA"/>
</dbReference>
<feature type="compositionally biased region" description="Polar residues" evidence="2">
    <location>
        <begin position="39"/>
        <end position="51"/>
    </location>
</feature>
<evidence type="ECO:0000256" key="3">
    <source>
        <dbReference type="SAM" id="SignalP"/>
    </source>
</evidence>
<keyword evidence="1" id="KW-0378">Hydrolase</keyword>
<evidence type="ECO:0000259" key="4">
    <source>
        <dbReference type="PROSITE" id="PS50175"/>
    </source>
</evidence>
<keyword evidence="6" id="KW-1185">Reference proteome</keyword>